<protein>
    <submittedName>
        <fullName evidence="2">Uncharacterized protein</fullName>
    </submittedName>
</protein>
<dbReference type="AlphaFoldDB" id="A0A162X0X1"/>
<feature type="compositionally biased region" description="Low complexity" evidence="1">
    <location>
        <begin position="66"/>
        <end position="78"/>
    </location>
</feature>
<dbReference type="EMBL" id="JYNV01000295">
    <property type="protein sequence ID" value="KZM19299.1"/>
    <property type="molecule type" value="Genomic_DNA"/>
</dbReference>
<feature type="compositionally biased region" description="Acidic residues" evidence="1">
    <location>
        <begin position="90"/>
        <end position="103"/>
    </location>
</feature>
<organism evidence="2 3">
    <name type="scientific">Didymella rabiei</name>
    <name type="common">Chickpea ascochyta blight fungus</name>
    <name type="synonym">Mycosphaerella rabiei</name>
    <dbReference type="NCBI Taxonomy" id="5454"/>
    <lineage>
        <taxon>Eukaryota</taxon>
        <taxon>Fungi</taxon>
        <taxon>Dikarya</taxon>
        <taxon>Ascomycota</taxon>
        <taxon>Pezizomycotina</taxon>
        <taxon>Dothideomycetes</taxon>
        <taxon>Pleosporomycetidae</taxon>
        <taxon>Pleosporales</taxon>
        <taxon>Pleosporineae</taxon>
        <taxon>Didymellaceae</taxon>
        <taxon>Ascochyta</taxon>
    </lineage>
</organism>
<accession>A0A162X0X1</accession>
<feature type="region of interest" description="Disordered" evidence="1">
    <location>
        <begin position="1"/>
        <end position="107"/>
    </location>
</feature>
<dbReference type="Proteomes" id="UP000076837">
    <property type="component" value="Unassembled WGS sequence"/>
</dbReference>
<comment type="caution">
    <text evidence="2">The sequence shown here is derived from an EMBL/GenBank/DDBJ whole genome shotgun (WGS) entry which is preliminary data.</text>
</comment>
<reference evidence="2 3" key="1">
    <citation type="journal article" date="2016" name="Sci. Rep.">
        <title>Draft genome sequencing and secretome analysis of fungal phytopathogen Ascochyta rabiei provides insight into the necrotrophic effector repertoire.</title>
        <authorList>
            <person name="Verma S."/>
            <person name="Gazara R.K."/>
            <person name="Nizam S."/>
            <person name="Parween S."/>
            <person name="Chattopadhyay D."/>
            <person name="Verma P.K."/>
        </authorList>
    </citation>
    <scope>NUCLEOTIDE SEQUENCE [LARGE SCALE GENOMIC DNA]</scope>
    <source>
        <strain evidence="2 3">ArDII</strain>
    </source>
</reference>
<keyword evidence="3" id="KW-1185">Reference proteome</keyword>
<name>A0A162X0X1_DIDRA</name>
<proteinExistence type="predicted"/>
<gene>
    <name evidence="2" type="ORF">ST47_g9511</name>
</gene>
<evidence type="ECO:0000256" key="1">
    <source>
        <dbReference type="SAM" id="MobiDB-lite"/>
    </source>
</evidence>
<dbReference type="OrthoDB" id="10611613at2759"/>
<evidence type="ECO:0000313" key="2">
    <source>
        <dbReference type="EMBL" id="KZM19299.1"/>
    </source>
</evidence>
<feature type="region of interest" description="Disordered" evidence="1">
    <location>
        <begin position="247"/>
        <end position="268"/>
    </location>
</feature>
<sequence length="287" mass="32591">MFGRPLPWGRDPLPDMHSLLNTRSRHRHPRARVPSLPEPQGLPTSTHHRPREPRQQPTYPKHLRSSDLSTPPSTTSLSEWEFDTYMLGHDDDDDDDDEYDIDDSEPHRLPRFVPARARHPPRHSTPDVQRASVNLPRDTAAELRADELLLLPALTHLHIRMRMRAPYAARDETLCAAVPGTMRFGDVVSSVVAMCFGDGVRRGHVTACVKQRGQWRQLASELTLDEVAPRGEVFGDGRREVEVKIEVSDDGEREQARGRFSGRGPRGSGFGVERVLEREESRFRVDV</sequence>
<evidence type="ECO:0000313" key="3">
    <source>
        <dbReference type="Proteomes" id="UP000076837"/>
    </source>
</evidence>